<keyword evidence="1" id="KW-1133">Transmembrane helix</keyword>
<sequence length="102" mass="11507">MRGARGNLHEAGDLLNADRRARRRYWLLILALLAPAVVLPLWVPLYDRADPELFGFPFFFWFQMAMIGVAVVLTSLALLVAAKVTRLDRVAHGLAPEPPEQR</sequence>
<evidence type="ECO:0000313" key="2">
    <source>
        <dbReference type="EMBL" id="MFC5492212.1"/>
    </source>
</evidence>
<evidence type="ECO:0000313" key="3">
    <source>
        <dbReference type="Proteomes" id="UP001595956"/>
    </source>
</evidence>
<dbReference type="Pfam" id="PF11755">
    <property type="entry name" value="DUF3311"/>
    <property type="match status" value="1"/>
</dbReference>
<reference evidence="3" key="1">
    <citation type="journal article" date="2019" name="Int. J. Syst. Evol. Microbiol.">
        <title>The Global Catalogue of Microorganisms (GCM) 10K type strain sequencing project: providing services to taxonomists for standard genome sequencing and annotation.</title>
        <authorList>
            <consortium name="The Broad Institute Genomics Platform"/>
            <consortium name="The Broad Institute Genome Sequencing Center for Infectious Disease"/>
            <person name="Wu L."/>
            <person name="Ma J."/>
        </authorList>
    </citation>
    <scope>NUCLEOTIDE SEQUENCE [LARGE SCALE GENOMIC DNA]</scope>
    <source>
        <strain evidence="3">KACC 13778</strain>
    </source>
</reference>
<proteinExistence type="predicted"/>
<name>A0ABW0MZV9_9ACTN</name>
<dbReference type="EMBL" id="JBHSMD010000001">
    <property type="protein sequence ID" value="MFC5492212.1"/>
    <property type="molecule type" value="Genomic_DNA"/>
</dbReference>
<protein>
    <submittedName>
        <fullName evidence="2">DUF3311 domain-containing protein</fullName>
    </submittedName>
</protein>
<feature type="transmembrane region" description="Helical" evidence="1">
    <location>
        <begin position="25"/>
        <end position="46"/>
    </location>
</feature>
<dbReference type="InterPro" id="IPR021741">
    <property type="entry name" value="DUF3311"/>
</dbReference>
<gene>
    <name evidence="2" type="ORF">ACFPKY_03830</name>
</gene>
<dbReference type="RefSeq" id="WP_379187282.1">
    <property type="nucleotide sequence ID" value="NZ_JBHSMD010000001.1"/>
</dbReference>
<comment type="caution">
    <text evidence="2">The sequence shown here is derived from an EMBL/GenBank/DDBJ whole genome shotgun (WGS) entry which is preliminary data.</text>
</comment>
<feature type="transmembrane region" description="Helical" evidence="1">
    <location>
        <begin position="58"/>
        <end position="82"/>
    </location>
</feature>
<keyword evidence="1" id="KW-0812">Transmembrane</keyword>
<evidence type="ECO:0000256" key="1">
    <source>
        <dbReference type="SAM" id="Phobius"/>
    </source>
</evidence>
<keyword evidence="1" id="KW-0472">Membrane</keyword>
<keyword evidence="3" id="KW-1185">Reference proteome</keyword>
<organism evidence="2 3">
    <name type="scientific">Nocardioides caricicola</name>
    <dbReference type="NCBI Taxonomy" id="634770"/>
    <lineage>
        <taxon>Bacteria</taxon>
        <taxon>Bacillati</taxon>
        <taxon>Actinomycetota</taxon>
        <taxon>Actinomycetes</taxon>
        <taxon>Propionibacteriales</taxon>
        <taxon>Nocardioidaceae</taxon>
        <taxon>Nocardioides</taxon>
    </lineage>
</organism>
<dbReference type="Proteomes" id="UP001595956">
    <property type="component" value="Unassembled WGS sequence"/>
</dbReference>
<accession>A0ABW0MZV9</accession>